<organism evidence="1 2">
    <name type="scientific">Agrococcus casei LMG 22410</name>
    <dbReference type="NCBI Taxonomy" id="1255656"/>
    <lineage>
        <taxon>Bacteria</taxon>
        <taxon>Bacillati</taxon>
        <taxon>Actinomycetota</taxon>
        <taxon>Actinomycetes</taxon>
        <taxon>Micrococcales</taxon>
        <taxon>Microbacteriaceae</taxon>
        <taxon>Agrococcus</taxon>
    </lineage>
</organism>
<keyword evidence="2" id="KW-1185">Reference proteome</keyword>
<evidence type="ECO:0000313" key="1">
    <source>
        <dbReference type="EMBL" id="SJM51982.1"/>
    </source>
</evidence>
<accession>A0A1R4F850</accession>
<proteinExistence type="predicted"/>
<protein>
    <recommendedName>
        <fullName evidence="3">DUF2332 domain-containing protein</fullName>
    </recommendedName>
</protein>
<dbReference type="AlphaFoldDB" id="A0A1R4F850"/>
<dbReference type="Pfam" id="PF10094">
    <property type="entry name" value="DUF2332"/>
    <property type="match status" value="1"/>
</dbReference>
<dbReference type="Proteomes" id="UP000195787">
    <property type="component" value="Unassembled WGS sequence"/>
</dbReference>
<gene>
    <name evidence="1" type="ORF">CZ674_02960</name>
</gene>
<name>A0A1R4F850_9MICO</name>
<evidence type="ECO:0000313" key="2">
    <source>
        <dbReference type="Proteomes" id="UP000195787"/>
    </source>
</evidence>
<dbReference type="InterPro" id="IPR011200">
    <property type="entry name" value="UCP012608"/>
</dbReference>
<dbReference type="EMBL" id="FUHU01000020">
    <property type="protein sequence ID" value="SJM51982.1"/>
    <property type="molecule type" value="Genomic_DNA"/>
</dbReference>
<reference evidence="1 2" key="1">
    <citation type="submission" date="2017-02" db="EMBL/GenBank/DDBJ databases">
        <authorList>
            <person name="Peterson S.W."/>
        </authorList>
    </citation>
    <scope>NUCLEOTIDE SEQUENCE [LARGE SCALE GENOMIC DNA]</scope>
    <source>
        <strain evidence="1 2">LMG 22410</strain>
    </source>
</reference>
<evidence type="ECO:0008006" key="3">
    <source>
        <dbReference type="Google" id="ProtNLM"/>
    </source>
</evidence>
<sequence length="241" mass="26378">MERALVMQRSTQTNEAARCAVLLPFFAEVAQPIALIEVGASAGLCLYPDRYSYRYDLHGRVLELDPRDGESDVVFSCPVVGSDFAAPRLPEVASRAGIDLNPLDASDAEQVDWLEALVWPEHEERRARLRRAARVAAQDPPKLVRGDASDEIADLVAQAPRDASVVVFHSAVLVYMTPDERSRFTETVSQLPVTWISNEGPAVLPRVTEQVSKDIDGRTIVAVNGQARALVGPHGQSLELL</sequence>